<name>A0A1Y2A1W6_9FUNG</name>
<dbReference type="OrthoDB" id="2154446at2759"/>
<feature type="compositionally biased region" description="Polar residues" evidence="1">
    <location>
        <begin position="418"/>
        <end position="435"/>
    </location>
</feature>
<keyword evidence="3" id="KW-1185">Reference proteome</keyword>
<feature type="region of interest" description="Disordered" evidence="1">
    <location>
        <begin position="199"/>
        <end position="253"/>
    </location>
</feature>
<sequence length="435" mass="49726">MNNNDGSNLSINNTPPVVLNHENSEVSLASNDGLFDFSMIDSFLAQGIEQLLHNEISIPQFISEYEAYEILNLSYGGGGRNNENRNAQRDSQINVQQVNQRRIHENSTLYVLDQRLRNNVNINDPDFYIESVQQIMSTPYDPNSQDSLYTNNLAGRGVNWDSNGELVRSYYSLGSSSSDSSGNSQVLLNNEVEVNISELPVSEESPSNNVERVDNNNDSSSDELNHNSQNISSMANFNSPSSLNTPSTRLPSNNELFTNRVIRSYRSQFENDFHRYYDENGNLREDPIEEDIREGTSHENPVIDYRGRPNFYYEDIDDSTSRRNRPDLSLDMELFSGNSSDIIATILGAESREVRQGLIFSLIRGALAMRWNHEHLMEQMERNNVYREREEGQSIIHHDTGNNNEEESEDENDMNFDGNRTSTTIRYRINESAQR</sequence>
<feature type="compositionally biased region" description="Polar residues" evidence="1">
    <location>
        <begin position="229"/>
        <end position="253"/>
    </location>
</feature>
<dbReference type="Proteomes" id="UP000193920">
    <property type="component" value="Unassembled WGS sequence"/>
</dbReference>
<evidence type="ECO:0000256" key="1">
    <source>
        <dbReference type="SAM" id="MobiDB-lite"/>
    </source>
</evidence>
<dbReference type="EMBL" id="MCOG01000332">
    <property type="protein sequence ID" value="ORY16496.1"/>
    <property type="molecule type" value="Genomic_DNA"/>
</dbReference>
<evidence type="ECO:0000313" key="2">
    <source>
        <dbReference type="EMBL" id="ORY16496.1"/>
    </source>
</evidence>
<protein>
    <submittedName>
        <fullName evidence="2">Uncharacterized protein</fullName>
    </submittedName>
</protein>
<dbReference type="AlphaFoldDB" id="A0A1Y2A1W6"/>
<proteinExistence type="predicted"/>
<reference evidence="2 3" key="1">
    <citation type="submission" date="2016-08" db="EMBL/GenBank/DDBJ databases">
        <title>A Parts List for Fungal Cellulosomes Revealed by Comparative Genomics.</title>
        <authorList>
            <consortium name="DOE Joint Genome Institute"/>
            <person name="Haitjema C.H."/>
            <person name="Gilmore S.P."/>
            <person name="Henske J.K."/>
            <person name="Solomon K.V."/>
            <person name="De Groot R."/>
            <person name="Kuo A."/>
            <person name="Mondo S.J."/>
            <person name="Salamov A.A."/>
            <person name="Labutti K."/>
            <person name="Zhao Z."/>
            <person name="Chiniquy J."/>
            <person name="Barry K."/>
            <person name="Brewer H.M."/>
            <person name="Purvine S.O."/>
            <person name="Wright A.T."/>
            <person name="Boxma B."/>
            <person name="Van Alen T."/>
            <person name="Hackstein J.H."/>
            <person name="Baker S.E."/>
            <person name="Grigoriev I.V."/>
            <person name="O'Malley M.A."/>
        </authorList>
    </citation>
    <scope>NUCLEOTIDE SEQUENCE [LARGE SCALE GENOMIC DNA]</scope>
    <source>
        <strain evidence="2 3">G1</strain>
    </source>
</reference>
<feature type="region of interest" description="Disordered" evidence="1">
    <location>
        <begin position="394"/>
        <end position="435"/>
    </location>
</feature>
<organism evidence="2 3">
    <name type="scientific">Neocallimastix californiae</name>
    <dbReference type="NCBI Taxonomy" id="1754190"/>
    <lineage>
        <taxon>Eukaryota</taxon>
        <taxon>Fungi</taxon>
        <taxon>Fungi incertae sedis</taxon>
        <taxon>Chytridiomycota</taxon>
        <taxon>Chytridiomycota incertae sedis</taxon>
        <taxon>Neocallimastigomycetes</taxon>
        <taxon>Neocallimastigales</taxon>
        <taxon>Neocallimastigaceae</taxon>
        <taxon>Neocallimastix</taxon>
    </lineage>
</organism>
<accession>A0A1Y2A1W6</accession>
<gene>
    <name evidence="2" type="ORF">LY90DRAFT_173849</name>
</gene>
<evidence type="ECO:0000313" key="3">
    <source>
        <dbReference type="Proteomes" id="UP000193920"/>
    </source>
</evidence>
<feature type="compositionally biased region" description="Acidic residues" evidence="1">
    <location>
        <begin position="404"/>
        <end position="414"/>
    </location>
</feature>
<comment type="caution">
    <text evidence="2">The sequence shown here is derived from an EMBL/GenBank/DDBJ whole genome shotgun (WGS) entry which is preliminary data.</text>
</comment>